<feature type="region of interest" description="Disordered" evidence="1">
    <location>
        <begin position="1"/>
        <end position="67"/>
    </location>
</feature>
<gene>
    <name evidence="2" type="ORF">PILCRDRAFT_493297</name>
    <name evidence="3" type="ORF">PILCRDRAFT_821241</name>
</gene>
<dbReference type="OrthoDB" id="3056176at2759"/>
<evidence type="ECO:0000313" key="2">
    <source>
        <dbReference type="EMBL" id="KIM81880.1"/>
    </source>
</evidence>
<dbReference type="AlphaFoldDB" id="A0A0C3FB37"/>
<keyword evidence="4" id="KW-1185">Reference proteome</keyword>
<evidence type="ECO:0000313" key="4">
    <source>
        <dbReference type="Proteomes" id="UP000054166"/>
    </source>
</evidence>
<dbReference type="Proteomes" id="UP000054166">
    <property type="component" value="Unassembled WGS sequence"/>
</dbReference>
<proteinExistence type="predicted"/>
<dbReference type="EMBL" id="KN832997">
    <property type="protein sequence ID" value="KIM81880.1"/>
    <property type="molecule type" value="Genomic_DNA"/>
</dbReference>
<evidence type="ECO:0000313" key="3">
    <source>
        <dbReference type="EMBL" id="KIM81882.1"/>
    </source>
</evidence>
<accession>A0A0C3FB37</accession>
<reference evidence="2" key="3">
    <citation type="submission" date="2015-02" db="EMBL/GenBank/DDBJ databases">
        <title>Evolutionary Origins and Diversification of the Mycorrhizal Mutualists.</title>
        <authorList>
            <consortium name="DOE Joint Genome Institute"/>
            <consortium name="Mycorrhizal Genomics Consortium"/>
            <person name="Kohler A."/>
            <person name="Kuo A."/>
            <person name="Nagy L.G."/>
            <person name="Floudas D."/>
            <person name="Copeland A."/>
            <person name="Barry K.W."/>
            <person name="Cichocki N."/>
            <person name="Veneault-Fourrey C."/>
            <person name="LaButti K."/>
            <person name="Lindquist E.A."/>
            <person name="Lipzen A."/>
            <person name="Lundell T."/>
            <person name="Morin E."/>
            <person name="Murat C."/>
            <person name="Riley R."/>
            <person name="Ohm R."/>
            <person name="Sun H."/>
            <person name="Tunlid A."/>
            <person name="Henrissat B."/>
            <person name="Grigoriev I.V."/>
            <person name="Hibbett D.S."/>
            <person name="Martin F."/>
        </authorList>
    </citation>
    <scope>NUCLEOTIDE SEQUENCE</scope>
    <source>
        <strain evidence="2">F 1598</strain>
    </source>
</reference>
<reference evidence="4" key="2">
    <citation type="submission" date="2015-01" db="EMBL/GenBank/DDBJ databases">
        <title>Evolutionary Origins and Diversification of the Mycorrhizal Mutualists.</title>
        <authorList>
            <consortium name="DOE Joint Genome Institute"/>
            <consortium name="Mycorrhizal Genomics Consortium"/>
            <person name="Kohler A."/>
            <person name="Kuo A."/>
            <person name="Nagy L.G."/>
            <person name="Floudas D."/>
            <person name="Copeland A."/>
            <person name="Barry K.W."/>
            <person name="Cichocki N."/>
            <person name="Veneault-Fourrey C."/>
            <person name="LaButti K."/>
            <person name="Lindquist E.A."/>
            <person name="Lipzen A."/>
            <person name="Lundell T."/>
            <person name="Morin E."/>
            <person name="Murat C."/>
            <person name="Riley R."/>
            <person name="Ohm R."/>
            <person name="Sun H."/>
            <person name="Tunlid A."/>
            <person name="Henrissat B."/>
            <person name="Grigoriev I.V."/>
            <person name="Hibbett D.S."/>
            <person name="Martin F."/>
        </authorList>
    </citation>
    <scope>NUCLEOTIDE SEQUENCE [LARGE SCALE GENOMIC DNA]</scope>
    <source>
        <strain evidence="3 4">F 1598</strain>
    </source>
</reference>
<evidence type="ECO:0000256" key="1">
    <source>
        <dbReference type="SAM" id="MobiDB-lite"/>
    </source>
</evidence>
<dbReference type="EMBL" id="KN832997">
    <property type="protein sequence ID" value="KIM81882.1"/>
    <property type="molecule type" value="Genomic_DNA"/>
</dbReference>
<organism evidence="2 4">
    <name type="scientific">Piloderma croceum (strain F 1598)</name>
    <dbReference type="NCBI Taxonomy" id="765440"/>
    <lineage>
        <taxon>Eukaryota</taxon>
        <taxon>Fungi</taxon>
        <taxon>Dikarya</taxon>
        <taxon>Basidiomycota</taxon>
        <taxon>Agaricomycotina</taxon>
        <taxon>Agaricomycetes</taxon>
        <taxon>Agaricomycetidae</taxon>
        <taxon>Atheliales</taxon>
        <taxon>Atheliaceae</taxon>
        <taxon>Piloderma</taxon>
    </lineage>
</organism>
<sequence length="281" mass="31606">MPLRNPFTSSSRTSVNTQSGSTHAQSTQPSTYTSNVTQAPTYAPKAPGTTHSNNTHRRNESFTMPAAPLRIGSINDIDIESESTITDLLSTEDTSSAETSRPEGPRYIYYRVYTANRATRSVNPTTDDPYLGRISAENIPPPHTVQSLKRCISSSEYIECGTRTQLFLTVSSQIPMKDNCRVSIPGPGCTPNEPMALVLACEFRQYSERMRVVKVYFNGDFGWLGTMEGETLYTEKVVQYERWVTKVPFTYRYFEGKWPAYRAINAAGQEGLVWKNSLERY</sequence>
<protein>
    <submittedName>
        <fullName evidence="2">Uncharacterized protein</fullName>
    </submittedName>
</protein>
<feature type="compositionally biased region" description="Polar residues" evidence="1">
    <location>
        <begin position="1"/>
        <end position="40"/>
    </location>
</feature>
<reference evidence="2 4" key="1">
    <citation type="submission" date="2014-04" db="EMBL/GenBank/DDBJ databases">
        <authorList>
            <consortium name="DOE Joint Genome Institute"/>
            <person name="Kuo A."/>
            <person name="Tarkka M."/>
            <person name="Buscot F."/>
            <person name="Kohler A."/>
            <person name="Nagy L.G."/>
            <person name="Floudas D."/>
            <person name="Copeland A."/>
            <person name="Barry K.W."/>
            <person name="Cichocki N."/>
            <person name="Veneault-Fourrey C."/>
            <person name="LaButti K."/>
            <person name="Lindquist E.A."/>
            <person name="Lipzen A."/>
            <person name="Lundell T."/>
            <person name="Morin E."/>
            <person name="Murat C."/>
            <person name="Sun H."/>
            <person name="Tunlid A."/>
            <person name="Henrissat B."/>
            <person name="Grigoriev I.V."/>
            <person name="Hibbett D.S."/>
            <person name="Martin F."/>
            <person name="Nordberg H.P."/>
            <person name="Cantor M.N."/>
            <person name="Hua S.X."/>
        </authorList>
    </citation>
    <scope>NUCLEOTIDE SEQUENCE [LARGE SCALE GENOMIC DNA]</scope>
    <source>
        <strain evidence="2 4">F 1598</strain>
    </source>
</reference>
<name>A0A0C3FB37_PILCF</name>
<dbReference type="HOGENOM" id="CLU_990840_0_0_1"/>